<protein>
    <submittedName>
        <fullName evidence="1">Uncharacterized protein</fullName>
    </submittedName>
</protein>
<reference evidence="1" key="2">
    <citation type="submission" date="2021-04" db="EMBL/GenBank/DDBJ databases">
        <authorList>
            <person name="Gilroy R."/>
        </authorList>
    </citation>
    <scope>NUCLEOTIDE SEQUENCE</scope>
    <source>
        <strain evidence="1">378</strain>
    </source>
</reference>
<name>A0A948THI2_9GAMM</name>
<accession>A0A948THI2</accession>
<dbReference type="Proteomes" id="UP000733611">
    <property type="component" value="Unassembled WGS sequence"/>
</dbReference>
<sequence>MTDNFPTNLPADIAAALNLPVSGLDRLRDALQHLQRSSPESLMHALQACVQELCAQHSVLQRAGEHFAQAYEAIMGELDSVDLYADPDLWGDLYPVLLWRLKFVLHVLKTNLALDSYPAVFQEYCAAGGKGQMSKDEALTTYARLMGTTCEELGMADETVQAVQLLHDLRSSVQEVLSGLTAVELEEKKADAPAVLSRFLELFAFEGLMGFQHYNRDGAQ</sequence>
<reference evidence="1" key="1">
    <citation type="journal article" date="2021" name="PeerJ">
        <title>Extensive microbial diversity within the chicken gut microbiome revealed by metagenomics and culture.</title>
        <authorList>
            <person name="Gilroy R."/>
            <person name="Ravi A."/>
            <person name="Getino M."/>
            <person name="Pursley I."/>
            <person name="Horton D.L."/>
            <person name="Alikhan N.F."/>
            <person name="Baker D."/>
            <person name="Gharbi K."/>
            <person name="Hall N."/>
            <person name="Watson M."/>
            <person name="Adriaenssens E.M."/>
            <person name="Foster-Nyarko E."/>
            <person name="Jarju S."/>
            <person name="Secka A."/>
            <person name="Antonio M."/>
            <person name="Oren A."/>
            <person name="Chaudhuri R.R."/>
            <person name="La Ragione R."/>
            <person name="Hildebrand F."/>
            <person name="Pallen M.J."/>
        </authorList>
    </citation>
    <scope>NUCLEOTIDE SEQUENCE</scope>
    <source>
        <strain evidence="1">378</strain>
    </source>
</reference>
<organism evidence="1 2">
    <name type="scientific">Candidatus Anaerobiospirillum pullicola</name>
    <dbReference type="NCBI Taxonomy" id="2838451"/>
    <lineage>
        <taxon>Bacteria</taxon>
        <taxon>Pseudomonadati</taxon>
        <taxon>Pseudomonadota</taxon>
        <taxon>Gammaproteobacteria</taxon>
        <taxon>Aeromonadales</taxon>
        <taxon>Succinivibrionaceae</taxon>
        <taxon>Anaerobiospirillum</taxon>
    </lineage>
</organism>
<proteinExistence type="predicted"/>
<evidence type="ECO:0000313" key="2">
    <source>
        <dbReference type="Proteomes" id="UP000733611"/>
    </source>
</evidence>
<dbReference type="AlphaFoldDB" id="A0A948THI2"/>
<dbReference type="EMBL" id="JAHLFE010000187">
    <property type="protein sequence ID" value="MBU3845011.1"/>
    <property type="molecule type" value="Genomic_DNA"/>
</dbReference>
<comment type="caution">
    <text evidence="1">The sequence shown here is derived from an EMBL/GenBank/DDBJ whole genome shotgun (WGS) entry which is preliminary data.</text>
</comment>
<gene>
    <name evidence="1" type="ORF">H9847_09170</name>
</gene>
<evidence type="ECO:0000313" key="1">
    <source>
        <dbReference type="EMBL" id="MBU3845011.1"/>
    </source>
</evidence>